<feature type="transmembrane region" description="Helical" evidence="1">
    <location>
        <begin position="12"/>
        <end position="36"/>
    </location>
</feature>
<dbReference type="Proteomes" id="UP000184226">
    <property type="component" value="Unassembled WGS sequence"/>
</dbReference>
<dbReference type="STRING" id="658167.SAMN04488135_10777"/>
<feature type="transmembrane region" description="Helical" evidence="1">
    <location>
        <begin position="399"/>
        <end position="423"/>
    </location>
</feature>
<evidence type="ECO:0000256" key="1">
    <source>
        <dbReference type="SAM" id="Phobius"/>
    </source>
</evidence>
<dbReference type="EMBL" id="FQXE01000007">
    <property type="protein sequence ID" value="SHI02109.1"/>
    <property type="molecule type" value="Genomic_DNA"/>
</dbReference>
<dbReference type="RefSeq" id="WP_073103947.1">
    <property type="nucleotide sequence ID" value="NZ_FQXE01000007.1"/>
</dbReference>
<reference evidence="2 3" key="1">
    <citation type="submission" date="2016-11" db="EMBL/GenBank/DDBJ databases">
        <authorList>
            <person name="Jaros S."/>
            <person name="Januszkiewicz K."/>
            <person name="Wedrychowicz H."/>
        </authorList>
    </citation>
    <scope>NUCLEOTIDE SEQUENCE [LARGE SCALE GENOMIC DNA]</scope>
    <source>
        <strain evidence="2 3">CGMCC 1.10190</strain>
    </source>
</reference>
<feature type="transmembrane region" description="Helical" evidence="1">
    <location>
        <begin position="192"/>
        <end position="212"/>
    </location>
</feature>
<evidence type="ECO:0000313" key="2">
    <source>
        <dbReference type="EMBL" id="SHI02109.1"/>
    </source>
</evidence>
<protein>
    <submittedName>
        <fullName evidence="2">Uncharacterized protein</fullName>
    </submittedName>
</protein>
<keyword evidence="1" id="KW-0472">Membrane</keyword>
<dbReference type="AlphaFoldDB" id="A0A1M5XQS3"/>
<organism evidence="2 3">
    <name type="scientific">Pollutimonas bauzanensis</name>
    <dbReference type="NCBI Taxonomy" id="658167"/>
    <lineage>
        <taxon>Bacteria</taxon>
        <taxon>Pseudomonadati</taxon>
        <taxon>Pseudomonadota</taxon>
        <taxon>Betaproteobacteria</taxon>
        <taxon>Burkholderiales</taxon>
        <taxon>Alcaligenaceae</taxon>
        <taxon>Pollutimonas</taxon>
    </lineage>
</organism>
<feature type="transmembrane region" description="Helical" evidence="1">
    <location>
        <begin position="376"/>
        <end position="393"/>
    </location>
</feature>
<feature type="transmembrane region" description="Helical" evidence="1">
    <location>
        <begin position="224"/>
        <end position="245"/>
    </location>
</feature>
<sequence length="436" mass="46272">MRRALSFGNSPPLAVPLRFFINVPVFAALAGALLLWAGPQAMASRWTPYTLALTHLLTLGVLASAMAGALMQILPVATGVSVLAPRLTSALVHALLTLGTLALAGGFLLARPLLFALALCALAAAFAWLLAACLGGFWRYRRAAAKEAAEVLSAVRLALAALFATVALGGLLAAGFAWPLPLPMALLTDMHAAWGLLGWVGLLVVGMAYQVIPIFQVTELYPRLATRWLAPLVFILLAVWTAAALPRPGGGLAPGRAAAALILAAYAAFASVTFYLLWTRKRPKADATTLFWRTAMASLAGCAPVWLAQIATGSDYSVTLGALFIAGFAWSAVNGMLYKIIPFLLWYHTQKDLAIALRIVPKVKDIIPDHIAARQFRAHLAALLLLAAASLWPGPFTHAAAAAFAFSAAWLGWNMAGAIRLYLRVRKEIALALVRS</sequence>
<feature type="transmembrane region" description="Helical" evidence="1">
    <location>
        <begin position="157"/>
        <end position="180"/>
    </location>
</feature>
<feature type="transmembrane region" description="Helical" evidence="1">
    <location>
        <begin position="320"/>
        <end position="341"/>
    </location>
</feature>
<feature type="transmembrane region" description="Helical" evidence="1">
    <location>
        <begin position="290"/>
        <end position="308"/>
    </location>
</feature>
<feature type="transmembrane region" description="Helical" evidence="1">
    <location>
        <begin position="56"/>
        <end position="83"/>
    </location>
</feature>
<accession>A0A1M5XQS3</accession>
<keyword evidence="1" id="KW-1133">Transmembrane helix</keyword>
<feature type="transmembrane region" description="Helical" evidence="1">
    <location>
        <begin position="90"/>
        <end position="109"/>
    </location>
</feature>
<feature type="transmembrane region" description="Helical" evidence="1">
    <location>
        <begin position="115"/>
        <end position="137"/>
    </location>
</feature>
<proteinExistence type="predicted"/>
<keyword evidence="3" id="KW-1185">Reference proteome</keyword>
<keyword evidence="1" id="KW-0812">Transmembrane</keyword>
<evidence type="ECO:0000313" key="3">
    <source>
        <dbReference type="Proteomes" id="UP000184226"/>
    </source>
</evidence>
<name>A0A1M5XQS3_9BURK</name>
<dbReference type="OrthoDB" id="5295665at2"/>
<feature type="transmembrane region" description="Helical" evidence="1">
    <location>
        <begin position="257"/>
        <end position="278"/>
    </location>
</feature>
<gene>
    <name evidence="2" type="ORF">SAMN04488135_10777</name>
</gene>